<dbReference type="InterPro" id="IPR025877">
    <property type="entry name" value="MobA-like_NTP_Trfase"/>
</dbReference>
<dbReference type="AlphaFoldDB" id="R4KBB1"/>
<dbReference type="EMBL" id="CP003273">
    <property type="protein sequence ID" value="AGK99863.1"/>
    <property type="molecule type" value="Genomic_DNA"/>
</dbReference>
<protein>
    <submittedName>
        <fullName evidence="3">Uncharacterized MobA-like protein</fullName>
    </submittedName>
</protein>
<dbReference type="CDD" id="cd04182">
    <property type="entry name" value="GT_2_like_f"/>
    <property type="match status" value="1"/>
</dbReference>
<dbReference type="Pfam" id="PF01966">
    <property type="entry name" value="HD"/>
    <property type="match status" value="1"/>
</dbReference>
<dbReference type="eggNOG" id="COG1418">
    <property type="taxonomic scope" value="Bacteria"/>
</dbReference>
<sequence length="387" mass="42300">MSSVAAVVLAAGYSSRMGKFKPLLPLGGTTVMARAVNIFFEADIRQVLVVTGHRATELQPVLEELGLPAVYNPDYRQGMFSSVRAGIAGLPPRSEAFFLLPADNPLVRAQTVKLLLNAWRKNKAGIVYPCFAGKRGHPPLISSKYIGEILSCSADGNLREILARHEVDALDVEVADRGVLLDMDTPEDYRCLLQRAAAIDIPDQMECEVIFRSAGTPPRVIAHGRAVASLASSLGICLNRCGYDLQPALIEAAGLLHDVRKGMPNHAVAGAGLLASMGFPRVAGIVACHMGDGLKTGVRIGEKELVYLADKLLCGEKLVTLEHRFMKSMKRFAAEPEVQQAVRERWQRAESIKKNVEQVLGKQLDTWLKEWDRRVYKVDVDLPGAAR</sequence>
<dbReference type="InterPro" id="IPR054703">
    <property type="entry name" value="Mop-rel"/>
</dbReference>
<dbReference type="SUPFAM" id="SSF109604">
    <property type="entry name" value="HD-domain/PDEase-like"/>
    <property type="match status" value="1"/>
</dbReference>
<accession>R4KBB1</accession>
<proteinExistence type="predicted"/>
<dbReference type="InterPro" id="IPR029044">
    <property type="entry name" value="Nucleotide-diphossugar_trans"/>
</dbReference>
<gene>
    <name evidence="3" type="ORF">Desgi_0278</name>
</gene>
<dbReference type="Gene3D" id="3.90.550.10">
    <property type="entry name" value="Spore Coat Polysaccharide Biosynthesis Protein SpsA, Chain A"/>
    <property type="match status" value="1"/>
</dbReference>
<dbReference type="InterPro" id="IPR003607">
    <property type="entry name" value="HD/PDEase_dom"/>
</dbReference>
<dbReference type="Proteomes" id="UP000013520">
    <property type="component" value="Chromosome"/>
</dbReference>
<feature type="domain" description="HD" evidence="1">
    <location>
        <begin position="221"/>
        <end position="312"/>
    </location>
</feature>
<dbReference type="CDD" id="cd00077">
    <property type="entry name" value="HDc"/>
    <property type="match status" value="1"/>
</dbReference>
<evidence type="ECO:0000259" key="1">
    <source>
        <dbReference type="Pfam" id="PF01966"/>
    </source>
</evidence>
<dbReference type="SUPFAM" id="SSF53448">
    <property type="entry name" value="Nucleotide-diphospho-sugar transferases"/>
    <property type="match status" value="1"/>
</dbReference>
<feature type="domain" description="MobA-like NTP transferase" evidence="2">
    <location>
        <begin position="6"/>
        <end position="165"/>
    </location>
</feature>
<reference evidence="3 4" key="1">
    <citation type="submission" date="2012-01" db="EMBL/GenBank/DDBJ databases">
        <title>Complete sequence of Desulfotomaculum gibsoniae DSM 7213.</title>
        <authorList>
            <consortium name="US DOE Joint Genome Institute"/>
            <person name="Lucas S."/>
            <person name="Han J."/>
            <person name="Lapidus A."/>
            <person name="Cheng J.-F."/>
            <person name="Goodwin L."/>
            <person name="Pitluck S."/>
            <person name="Peters L."/>
            <person name="Ovchinnikova G."/>
            <person name="Teshima H."/>
            <person name="Detter J.C."/>
            <person name="Han C."/>
            <person name="Tapia R."/>
            <person name="Land M."/>
            <person name="Hauser L."/>
            <person name="Kyrpides N."/>
            <person name="Ivanova N."/>
            <person name="Pagani I."/>
            <person name="Parshina S."/>
            <person name="Plugge C."/>
            <person name="Muyzer G."/>
            <person name="Kuever J."/>
            <person name="Ivanova A."/>
            <person name="Nazina T."/>
            <person name="Klenk H.-P."/>
            <person name="Brambilla E."/>
            <person name="Spring S."/>
            <person name="Stams A.F."/>
            <person name="Woyke T."/>
        </authorList>
    </citation>
    <scope>NUCLEOTIDE SEQUENCE [LARGE SCALE GENOMIC DNA]</scope>
    <source>
        <strain evidence="3 4">DSM 7213</strain>
    </source>
</reference>
<dbReference type="HOGENOM" id="CLU_040526_0_0_9"/>
<dbReference type="OrthoDB" id="285216at2"/>
<dbReference type="eggNOG" id="COG2068">
    <property type="taxonomic scope" value="Bacteria"/>
</dbReference>
<dbReference type="KEGG" id="dgi:Desgi_0278"/>
<evidence type="ECO:0000313" key="4">
    <source>
        <dbReference type="Proteomes" id="UP000013520"/>
    </source>
</evidence>
<dbReference type="RefSeq" id="WP_006522949.1">
    <property type="nucleotide sequence ID" value="NC_021184.1"/>
</dbReference>
<name>R4KBB1_9FIRM</name>
<evidence type="ECO:0000259" key="2">
    <source>
        <dbReference type="Pfam" id="PF12804"/>
    </source>
</evidence>
<dbReference type="PANTHER" id="PTHR43777">
    <property type="entry name" value="MOLYBDENUM COFACTOR CYTIDYLYLTRANSFERASE"/>
    <property type="match status" value="1"/>
</dbReference>
<evidence type="ECO:0000313" key="3">
    <source>
        <dbReference type="EMBL" id="AGK99863.1"/>
    </source>
</evidence>
<dbReference type="NCBIfam" id="NF045665">
    <property type="entry name" value="NTPtran_DVU1551"/>
    <property type="match status" value="1"/>
</dbReference>
<dbReference type="InterPro" id="IPR006674">
    <property type="entry name" value="HD_domain"/>
</dbReference>
<dbReference type="PANTHER" id="PTHR43777:SF1">
    <property type="entry name" value="MOLYBDENUM COFACTOR CYTIDYLYLTRANSFERASE"/>
    <property type="match status" value="1"/>
</dbReference>
<dbReference type="Pfam" id="PF12804">
    <property type="entry name" value="NTP_transf_3"/>
    <property type="match status" value="1"/>
</dbReference>
<dbReference type="STRING" id="767817.Desgi_0278"/>
<dbReference type="GO" id="GO:0016779">
    <property type="term" value="F:nucleotidyltransferase activity"/>
    <property type="evidence" value="ECO:0007669"/>
    <property type="project" value="UniProtKB-ARBA"/>
</dbReference>
<keyword evidence="4" id="KW-1185">Reference proteome</keyword>
<organism evidence="3 4">
    <name type="scientific">Desulfoscipio gibsoniae DSM 7213</name>
    <dbReference type="NCBI Taxonomy" id="767817"/>
    <lineage>
        <taxon>Bacteria</taxon>
        <taxon>Bacillati</taxon>
        <taxon>Bacillota</taxon>
        <taxon>Clostridia</taxon>
        <taxon>Eubacteriales</taxon>
        <taxon>Desulfallaceae</taxon>
        <taxon>Desulfoscipio</taxon>
    </lineage>
</organism>